<reference evidence="2 3" key="1">
    <citation type="submission" date="2015-01" db="EMBL/GenBank/DDBJ databases">
        <title>Draft genome sequence of Leucobacter komagatae strain VKM ST2845.</title>
        <authorList>
            <person name="Karlyshev A.V."/>
            <person name="Kudryashova E.B."/>
        </authorList>
    </citation>
    <scope>NUCLEOTIDE SEQUENCE [LARGE SCALE GENOMIC DNA]</scope>
    <source>
        <strain evidence="2 3">VKM ST2845</strain>
    </source>
</reference>
<keyword evidence="3" id="KW-1185">Reference proteome</keyword>
<proteinExistence type="predicted"/>
<dbReference type="AlphaFoldDB" id="A0A0D0H3R7"/>
<feature type="transmembrane region" description="Helical" evidence="1">
    <location>
        <begin position="49"/>
        <end position="75"/>
    </location>
</feature>
<dbReference type="RefSeq" id="WP_042544866.1">
    <property type="nucleotide sequence ID" value="NZ_JXSQ01000021.1"/>
</dbReference>
<feature type="transmembrane region" description="Helical" evidence="1">
    <location>
        <begin position="15"/>
        <end position="37"/>
    </location>
</feature>
<evidence type="ECO:0000256" key="1">
    <source>
        <dbReference type="SAM" id="Phobius"/>
    </source>
</evidence>
<protein>
    <recommendedName>
        <fullName evidence="4">Multidrug ABC transporter ATPase</fullName>
    </recommendedName>
</protein>
<keyword evidence="1" id="KW-0812">Transmembrane</keyword>
<evidence type="ECO:0008006" key="4">
    <source>
        <dbReference type="Google" id="ProtNLM"/>
    </source>
</evidence>
<evidence type="ECO:0000313" key="3">
    <source>
        <dbReference type="Proteomes" id="UP000032120"/>
    </source>
</evidence>
<dbReference type="Proteomes" id="UP000032120">
    <property type="component" value="Unassembled WGS sequence"/>
</dbReference>
<sequence length="88" mass="9572">MSTEDISTPSLFERILAYATVTIIVIALGSFFATLIVGMNDRQAVAEGLWPVVYGISLLALPVGFVLLVVLLVVAQRRRSRAVRLGKK</sequence>
<keyword evidence="1" id="KW-0472">Membrane</keyword>
<keyword evidence="1" id="KW-1133">Transmembrane helix</keyword>
<dbReference type="EMBL" id="JXSQ01000021">
    <property type="protein sequence ID" value="KIP51830.1"/>
    <property type="molecule type" value="Genomic_DNA"/>
</dbReference>
<gene>
    <name evidence="2" type="ORF">SD72_12870</name>
</gene>
<organism evidence="2 3">
    <name type="scientific">Leucobacter komagatae</name>
    <dbReference type="NCBI Taxonomy" id="55969"/>
    <lineage>
        <taxon>Bacteria</taxon>
        <taxon>Bacillati</taxon>
        <taxon>Actinomycetota</taxon>
        <taxon>Actinomycetes</taxon>
        <taxon>Micrococcales</taxon>
        <taxon>Microbacteriaceae</taxon>
        <taxon>Leucobacter</taxon>
    </lineage>
</organism>
<comment type="caution">
    <text evidence="2">The sequence shown here is derived from an EMBL/GenBank/DDBJ whole genome shotgun (WGS) entry which is preliminary data.</text>
</comment>
<accession>A0A0D0H3R7</accession>
<evidence type="ECO:0000313" key="2">
    <source>
        <dbReference type="EMBL" id="KIP51830.1"/>
    </source>
</evidence>
<dbReference type="OrthoDB" id="4990996at2"/>
<name>A0A0D0H3R7_9MICO</name>